<proteinExistence type="predicted"/>
<comment type="caution">
    <text evidence="1">The sequence shown here is derived from an EMBL/GenBank/DDBJ whole genome shotgun (WGS) entry which is preliminary data.</text>
</comment>
<reference evidence="2" key="1">
    <citation type="journal article" date="2022" name="Mol. Ecol. Resour.">
        <title>The genomes of chicory, endive, great burdock and yacon provide insights into Asteraceae palaeo-polyploidization history and plant inulin production.</title>
        <authorList>
            <person name="Fan W."/>
            <person name="Wang S."/>
            <person name="Wang H."/>
            <person name="Wang A."/>
            <person name="Jiang F."/>
            <person name="Liu H."/>
            <person name="Zhao H."/>
            <person name="Xu D."/>
            <person name="Zhang Y."/>
        </authorList>
    </citation>
    <scope>NUCLEOTIDE SEQUENCE [LARGE SCALE GENOMIC DNA]</scope>
    <source>
        <strain evidence="2">cv. Niubang</strain>
    </source>
</reference>
<accession>A0ACB8YGW9</accession>
<evidence type="ECO:0000313" key="1">
    <source>
        <dbReference type="EMBL" id="KAI3684544.1"/>
    </source>
</evidence>
<evidence type="ECO:0000313" key="2">
    <source>
        <dbReference type="Proteomes" id="UP001055879"/>
    </source>
</evidence>
<protein>
    <submittedName>
        <fullName evidence="1">Uncharacterized protein</fullName>
    </submittedName>
</protein>
<keyword evidence="2" id="KW-1185">Reference proteome</keyword>
<dbReference type="Proteomes" id="UP001055879">
    <property type="component" value="Linkage Group LG12"/>
</dbReference>
<sequence>MEGRRWVVDMLDDGSGCRRWWPEQFWSPEMVIGAGQFFGDGTCNDLESITVITHHRFPIPSIAVITPHLTITAS</sequence>
<dbReference type="EMBL" id="CM042058">
    <property type="protein sequence ID" value="KAI3684544.1"/>
    <property type="molecule type" value="Genomic_DNA"/>
</dbReference>
<gene>
    <name evidence="1" type="ORF">L6452_33768</name>
</gene>
<organism evidence="1 2">
    <name type="scientific">Arctium lappa</name>
    <name type="common">Greater burdock</name>
    <name type="synonym">Lappa major</name>
    <dbReference type="NCBI Taxonomy" id="4217"/>
    <lineage>
        <taxon>Eukaryota</taxon>
        <taxon>Viridiplantae</taxon>
        <taxon>Streptophyta</taxon>
        <taxon>Embryophyta</taxon>
        <taxon>Tracheophyta</taxon>
        <taxon>Spermatophyta</taxon>
        <taxon>Magnoliopsida</taxon>
        <taxon>eudicotyledons</taxon>
        <taxon>Gunneridae</taxon>
        <taxon>Pentapetalae</taxon>
        <taxon>asterids</taxon>
        <taxon>campanulids</taxon>
        <taxon>Asterales</taxon>
        <taxon>Asteraceae</taxon>
        <taxon>Carduoideae</taxon>
        <taxon>Cardueae</taxon>
        <taxon>Arctiinae</taxon>
        <taxon>Arctium</taxon>
    </lineage>
</organism>
<reference evidence="1 2" key="2">
    <citation type="journal article" date="2022" name="Mol. Ecol. Resour.">
        <title>The genomes of chicory, endive, great burdock and yacon provide insights into Asteraceae paleo-polyploidization history and plant inulin production.</title>
        <authorList>
            <person name="Fan W."/>
            <person name="Wang S."/>
            <person name="Wang H."/>
            <person name="Wang A."/>
            <person name="Jiang F."/>
            <person name="Liu H."/>
            <person name="Zhao H."/>
            <person name="Xu D."/>
            <person name="Zhang Y."/>
        </authorList>
    </citation>
    <scope>NUCLEOTIDE SEQUENCE [LARGE SCALE GENOMIC DNA]</scope>
    <source>
        <strain evidence="2">cv. Niubang</strain>
    </source>
</reference>
<name>A0ACB8YGW9_ARCLA</name>